<accession>A0A382BZS9</accession>
<evidence type="ECO:0000313" key="1">
    <source>
        <dbReference type="EMBL" id="SVB18991.1"/>
    </source>
</evidence>
<sequence length="59" mass="6650">GFMRDNTRNRVMLYARSNDIKEITLEVCEAGIKDSVKMMEEAIANGATLEDFLPKKVDA</sequence>
<feature type="non-terminal residue" evidence="1">
    <location>
        <position position="1"/>
    </location>
</feature>
<organism evidence="1">
    <name type="scientific">marine metagenome</name>
    <dbReference type="NCBI Taxonomy" id="408172"/>
    <lineage>
        <taxon>unclassified sequences</taxon>
        <taxon>metagenomes</taxon>
        <taxon>ecological metagenomes</taxon>
    </lineage>
</organism>
<reference evidence="1" key="1">
    <citation type="submission" date="2018-05" db="EMBL/GenBank/DDBJ databases">
        <authorList>
            <person name="Lanie J.A."/>
            <person name="Ng W.-L."/>
            <person name="Kazmierczak K.M."/>
            <person name="Andrzejewski T.M."/>
            <person name="Davidsen T.M."/>
            <person name="Wayne K.J."/>
            <person name="Tettelin H."/>
            <person name="Glass J.I."/>
            <person name="Rusch D."/>
            <person name="Podicherti R."/>
            <person name="Tsui H.-C.T."/>
            <person name="Winkler M.E."/>
        </authorList>
    </citation>
    <scope>NUCLEOTIDE SEQUENCE</scope>
</reference>
<gene>
    <name evidence="1" type="ORF">METZ01_LOCUS171845</name>
</gene>
<dbReference type="Gene3D" id="1.10.8.550">
    <property type="entry name" value="Proto-chlorophyllide reductase 57 kD subunit B"/>
    <property type="match status" value="1"/>
</dbReference>
<proteinExistence type="predicted"/>
<name>A0A382BZS9_9ZZZZ</name>
<dbReference type="EMBL" id="UINC01032012">
    <property type="protein sequence ID" value="SVB18991.1"/>
    <property type="molecule type" value="Genomic_DNA"/>
</dbReference>
<protein>
    <submittedName>
        <fullName evidence="1">Uncharacterized protein</fullName>
    </submittedName>
</protein>
<dbReference type="InterPro" id="IPR042298">
    <property type="entry name" value="P-CP_red_C"/>
</dbReference>
<dbReference type="AlphaFoldDB" id="A0A382BZS9"/>